<accession>A0A1X0RT05</accession>
<gene>
    <name evidence="12" type="ORF">BCV71DRAFT_186123</name>
</gene>
<evidence type="ECO:0000256" key="2">
    <source>
        <dbReference type="ARBA" id="ARBA00004240"/>
    </source>
</evidence>
<dbReference type="GO" id="GO:0016020">
    <property type="term" value="C:membrane"/>
    <property type="evidence" value="ECO:0007669"/>
    <property type="project" value="UniProtKB-SubCell"/>
</dbReference>
<dbReference type="InterPro" id="IPR036869">
    <property type="entry name" value="J_dom_sf"/>
</dbReference>
<evidence type="ECO:0000256" key="9">
    <source>
        <dbReference type="SAM" id="Phobius"/>
    </source>
</evidence>
<dbReference type="Pfam" id="PF00226">
    <property type="entry name" value="DnaJ"/>
    <property type="match status" value="1"/>
</dbReference>
<feature type="repeat" description="TPR" evidence="8">
    <location>
        <begin position="29"/>
        <end position="62"/>
    </location>
</feature>
<evidence type="ECO:0000256" key="10">
    <source>
        <dbReference type="SAM" id="SignalP"/>
    </source>
</evidence>
<dbReference type="GO" id="GO:0005783">
    <property type="term" value="C:endoplasmic reticulum"/>
    <property type="evidence" value="ECO:0007669"/>
    <property type="project" value="UniProtKB-SubCell"/>
</dbReference>
<evidence type="ECO:0000256" key="4">
    <source>
        <dbReference type="ARBA" id="ARBA00022729"/>
    </source>
</evidence>
<dbReference type="OMA" id="HYLEKAY"/>
<evidence type="ECO:0000256" key="1">
    <source>
        <dbReference type="ARBA" id="ARBA00004141"/>
    </source>
</evidence>
<dbReference type="Pfam" id="PF13181">
    <property type="entry name" value="TPR_8"/>
    <property type="match status" value="1"/>
</dbReference>
<dbReference type="InterPro" id="IPR001623">
    <property type="entry name" value="DnaJ_domain"/>
</dbReference>
<dbReference type="SUPFAM" id="SSF48452">
    <property type="entry name" value="TPR-like"/>
    <property type="match status" value="2"/>
</dbReference>
<dbReference type="VEuPathDB" id="FungiDB:BCV72DRAFT_197842"/>
<reference evidence="12 13" key="1">
    <citation type="journal article" date="2016" name="Proc. Natl. Acad. Sci. U.S.A.">
        <title>Lipid metabolic changes in an early divergent fungus govern the establishment of a mutualistic symbiosis with endobacteria.</title>
        <authorList>
            <person name="Lastovetsky O.A."/>
            <person name="Gaspar M.L."/>
            <person name="Mondo S.J."/>
            <person name="LaButti K.M."/>
            <person name="Sandor L."/>
            <person name="Grigoriev I.V."/>
            <person name="Henry S.A."/>
            <person name="Pawlowska T.E."/>
        </authorList>
    </citation>
    <scope>NUCLEOTIDE SEQUENCE [LARGE SCALE GENOMIC DNA]</scope>
    <source>
        <strain evidence="12 13">ATCC 11559</strain>
    </source>
</reference>
<feature type="repeat" description="TPR" evidence="8">
    <location>
        <begin position="63"/>
        <end position="96"/>
    </location>
</feature>
<dbReference type="FunFam" id="1.10.287.70:FF:000097">
    <property type="entry name" value="Potassium voltage-gated channel subfamily G member 3"/>
    <property type="match status" value="1"/>
</dbReference>
<keyword evidence="7 9" id="KW-0472">Membrane</keyword>
<evidence type="ECO:0000256" key="5">
    <source>
        <dbReference type="ARBA" id="ARBA00022824"/>
    </source>
</evidence>
<dbReference type="InterPro" id="IPR051727">
    <property type="entry name" value="DnaJ_C3_Co-chaperones"/>
</dbReference>
<evidence type="ECO:0000256" key="3">
    <source>
        <dbReference type="ARBA" id="ARBA00022692"/>
    </source>
</evidence>
<dbReference type="SMART" id="SM00271">
    <property type="entry name" value="DnaJ"/>
    <property type="match status" value="1"/>
</dbReference>
<dbReference type="PROSITE" id="PS50076">
    <property type="entry name" value="DNAJ_2"/>
    <property type="match status" value="1"/>
</dbReference>
<dbReference type="PRINTS" id="PR00625">
    <property type="entry name" value="JDOMAIN"/>
</dbReference>
<feature type="transmembrane region" description="Helical" evidence="9">
    <location>
        <begin position="792"/>
        <end position="815"/>
    </location>
</feature>
<feature type="signal peptide" evidence="10">
    <location>
        <begin position="1"/>
        <end position="23"/>
    </location>
</feature>
<keyword evidence="4 10" id="KW-0732">Signal</keyword>
<evidence type="ECO:0000256" key="8">
    <source>
        <dbReference type="PROSITE-ProRule" id="PRU00339"/>
    </source>
</evidence>
<feature type="transmembrane region" description="Helical" evidence="9">
    <location>
        <begin position="759"/>
        <end position="780"/>
    </location>
</feature>
<dbReference type="SUPFAM" id="SSF81324">
    <property type="entry name" value="Voltage-gated potassium channels"/>
    <property type="match status" value="1"/>
</dbReference>
<feature type="domain" description="J" evidence="11">
    <location>
        <begin position="401"/>
        <end position="469"/>
    </location>
</feature>
<dbReference type="InterPro" id="IPR005821">
    <property type="entry name" value="Ion_trans_dom"/>
</dbReference>
<dbReference type="GO" id="GO:0051787">
    <property type="term" value="F:misfolded protein binding"/>
    <property type="evidence" value="ECO:0007669"/>
    <property type="project" value="TreeGrafter"/>
</dbReference>
<dbReference type="GO" id="GO:0005216">
    <property type="term" value="F:monoatomic ion channel activity"/>
    <property type="evidence" value="ECO:0007669"/>
    <property type="project" value="InterPro"/>
</dbReference>
<dbReference type="SUPFAM" id="SSF46565">
    <property type="entry name" value="Chaperone J-domain"/>
    <property type="match status" value="1"/>
</dbReference>
<dbReference type="PROSITE" id="PS50005">
    <property type="entry name" value="TPR"/>
    <property type="match status" value="3"/>
</dbReference>
<dbReference type="Pfam" id="PF13414">
    <property type="entry name" value="TPR_11"/>
    <property type="match status" value="1"/>
</dbReference>
<keyword evidence="6 9" id="KW-1133">Transmembrane helix</keyword>
<protein>
    <submittedName>
        <fullName evidence="12">TPR-like protein</fullName>
    </submittedName>
</protein>
<dbReference type="Proteomes" id="UP000242381">
    <property type="component" value="Unassembled WGS sequence"/>
</dbReference>
<dbReference type="InterPro" id="IPR019734">
    <property type="entry name" value="TPR_rpt"/>
</dbReference>
<dbReference type="Gene3D" id="1.25.40.10">
    <property type="entry name" value="Tetratricopeptide repeat domain"/>
    <property type="match status" value="1"/>
</dbReference>
<comment type="subcellular location">
    <subcellularLocation>
        <location evidence="2">Endoplasmic reticulum</location>
    </subcellularLocation>
    <subcellularLocation>
        <location evidence="1">Membrane</location>
        <topology evidence="1">Multi-pass membrane protein</topology>
    </subcellularLocation>
</comment>
<dbReference type="PANTHER" id="PTHR44140">
    <property type="entry name" value="LD25575P"/>
    <property type="match status" value="1"/>
</dbReference>
<keyword evidence="5" id="KW-0256">Endoplasmic reticulum</keyword>
<dbReference type="InterPro" id="IPR027359">
    <property type="entry name" value="Volt_channel_dom_sf"/>
</dbReference>
<keyword evidence="3 9" id="KW-0812">Transmembrane</keyword>
<dbReference type="GO" id="GO:0051087">
    <property type="term" value="F:protein-folding chaperone binding"/>
    <property type="evidence" value="ECO:0007669"/>
    <property type="project" value="TreeGrafter"/>
</dbReference>
<dbReference type="AlphaFoldDB" id="A0A1X0RT05"/>
<evidence type="ECO:0000256" key="6">
    <source>
        <dbReference type="ARBA" id="ARBA00022989"/>
    </source>
</evidence>
<evidence type="ECO:0000259" key="11">
    <source>
        <dbReference type="PROSITE" id="PS50076"/>
    </source>
</evidence>
<dbReference type="Gene3D" id="1.10.287.70">
    <property type="match status" value="1"/>
</dbReference>
<organism evidence="12 13">
    <name type="scientific">Rhizopus microsporus</name>
    <dbReference type="NCBI Taxonomy" id="58291"/>
    <lineage>
        <taxon>Eukaryota</taxon>
        <taxon>Fungi</taxon>
        <taxon>Fungi incertae sedis</taxon>
        <taxon>Mucoromycota</taxon>
        <taxon>Mucoromycotina</taxon>
        <taxon>Mucoromycetes</taxon>
        <taxon>Mucorales</taxon>
        <taxon>Mucorineae</taxon>
        <taxon>Rhizopodaceae</taxon>
        <taxon>Rhizopus</taxon>
    </lineage>
</organism>
<sequence>MKSPKRLLFAFIIPFFLSNHVSGSEERGAKYYLQEGNQYLLSGKYNDAILSYDAAIQYDPNDYISYYKRATAYLSLGKTNPAIDDFSKILTLKPGFKQALLERAKLYLADGEYKLAKQDLEGVSQDDSTKLLLSSISEAEKSSQIAQESFSHQQYDQCIQHATRVIQISPQRSQWRTLRAQCHFGKGEIEEAVNDLTRVSYLNPSDQELILQLAKLNFYSLYEPDRATAQVKQCLHYDPEHKPCKSLFRQIKRLQKDLQKVVDAKQQQRFATAFNTLVGTSTKKGLVSELDEPFNALKTEMKIENLPKRLHLTCYELACQLSAEQKDSERIDTWCSAVLKINPDHPDALTHLGELKLNNNDFEGAVHYLEKAYEANGQQDHRIRQLLNRAQQLLRQSKKRDYYKILDVSRDADPRTIKKAYRKKAYEWHPDKYSGNLDKDQVESKMAEINQAYEVLSDPAKREQFDNGFDPFDPEAGAHQQNPFNFHGGDNPFAHFAGGGHGFPFEETEPLQAETIEMAEPGSHQSPPLYRKLGRIAEEGWTSVANLVTHPPIEDTEPTIPEIKNDLKRKLYLLLEEPSSSHSAFWTNVIVSLLIVFSAVTTTIETIPTFRSAKSNRVWFQLESAMVALFTLEYLLRMFAHSDSLRMLKRFFLCKEKRYRRTIFDTISYSSITYEFRFTILRLFRLLRLFKSYKYSNTIVMTIEVMMMAFRRSGDALSALFFFTVTCVVLFSTLLYFAERGIWDETLQTFVDSEGAPSSFDSIPAAFWFVLVTITTTGYGDMVPTTFIGKLITFPAMMFGVLLIALPSIIVGRNFTIVWESMRQRQFSNSNGLSDLQPGRPSGKID</sequence>
<keyword evidence="8" id="KW-0802">TPR repeat</keyword>
<evidence type="ECO:0000313" key="12">
    <source>
        <dbReference type="EMBL" id="ORE15051.1"/>
    </source>
</evidence>
<dbReference type="SMART" id="SM00028">
    <property type="entry name" value="TPR"/>
    <property type="match status" value="5"/>
</dbReference>
<feature type="chain" id="PRO_5013162760" evidence="10">
    <location>
        <begin position="24"/>
        <end position="846"/>
    </location>
</feature>
<dbReference type="InterPro" id="IPR011990">
    <property type="entry name" value="TPR-like_helical_dom_sf"/>
</dbReference>
<dbReference type="PANTHER" id="PTHR44140:SF2">
    <property type="entry name" value="LD25575P"/>
    <property type="match status" value="1"/>
</dbReference>
<dbReference type="CDD" id="cd06257">
    <property type="entry name" value="DnaJ"/>
    <property type="match status" value="1"/>
</dbReference>
<evidence type="ECO:0000313" key="13">
    <source>
        <dbReference type="Proteomes" id="UP000242381"/>
    </source>
</evidence>
<dbReference type="GO" id="GO:0034975">
    <property type="term" value="P:protein folding in endoplasmic reticulum"/>
    <property type="evidence" value="ECO:0007669"/>
    <property type="project" value="TreeGrafter"/>
</dbReference>
<dbReference type="Gene3D" id="1.10.287.110">
    <property type="entry name" value="DnaJ domain"/>
    <property type="match status" value="1"/>
</dbReference>
<proteinExistence type="predicted"/>
<dbReference type="PRINTS" id="PR00169">
    <property type="entry name" value="KCHANNEL"/>
</dbReference>
<feature type="transmembrane region" description="Helical" evidence="9">
    <location>
        <begin position="716"/>
        <end position="738"/>
    </location>
</feature>
<evidence type="ECO:0000256" key="7">
    <source>
        <dbReference type="ARBA" id="ARBA00023136"/>
    </source>
</evidence>
<dbReference type="Gene3D" id="1.20.120.350">
    <property type="entry name" value="Voltage-gated potassium channels. Chain C"/>
    <property type="match status" value="1"/>
</dbReference>
<feature type="repeat" description="TPR" evidence="8">
    <location>
        <begin position="346"/>
        <end position="379"/>
    </location>
</feature>
<dbReference type="EMBL" id="KV921441">
    <property type="protein sequence ID" value="ORE15051.1"/>
    <property type="molecule type" value="Genomic_DNA"/>
</dbReference>
<dbReference type="Pfam" id="PF00520">
    <property type="entry name" value="Ion_trans"/>
    <property type="match status" value="1"/>
</dbReference>
<name>A0A1X0RT05_RHIZD</name>